<dbReference type="Gene3D" id="1.10.510.10">
    <property type="entry name" value="Transferase(Phosphotransferase) domain 1"/>
    <property type="match status" value="1"/>
</dbReference>
<keyword evidence="7 9" id="KW-1133">Transmembrane helix</keyword>
<organism evidence="11 12">
    <name type="scientific">Zavarzinia compransoris</name>
    <dbReference type="NCBI Taxonomy" id="1264899"/>
    <lineage>
        <taxon>Bacteria</taxon>
        <taxon>Pseudomonadati</taxon>
        <taxon>Pseudomonadota</taxon>
        <taxon>Alphaproteobacteria</taxon>
        <taxon>Rhodospirillales</taxon>
        <taxon>Zavarziniaceae</taxon>
        <taxon>Zavarzinia</taxon>
    </lineage>
</organism>
<proteinExistence type="inferred from homology"/>
<evidence type="ECO:0000256" key="8">
    <source>
        <dbReference type="ARBA" id="ARBA00023136"/>
    </source>
</evidence>
<evidence type="ECO:0000256" key="2">
    <source>
        <dbReference type="ARBA" id="ARBA00009670"/>
    </source>
</evidence>
<evidence type="ECO:0000256" key="7">
    <source>
        <dbReference type="ARBA" id="ARBA00022989"/>
    </source>
</evidence>
<keyword evidence="4" id="KW-0997">Cell inner membrane</keyword>
<reference evidence="12" key="1">
    <citation type="submission" date="2018-05" db="EMBL/GenBank/DDBJ databases">
        <title>Zavarzinia sp. HR-AS.</title>
        <authorList>
            <person name="Lee Y."/>
            <person name="Jeon C.O."/>
        </authorList>
    </citation>
    <scope>NUCLEOTIDE SEQUENCE [LARGE SCALE GENOMIC DNA]</scope>
    <source>
        <strain evidence="12">DSM 1231</strain>
    </source>
</reference>
<comment type="pathway">
    <text evidence="1">Cofactor biosynthesis; ubiquinone biosynthesis [regulation].</text>
</comment>
<dbReference type="EMBL" id="QGLF01000003">
    <property type="protein sequence ID" value="PWR20483.1"/>
    <property type="molecule type" value="Genomic_DNA"/>
</dbReference>
<dbReference type="InterPro" id="IPR004147">
    <property type="entry name" value="ABC1_dom"/>
</dbReference>
<dbReference type="InterPro" id="IPR010232">
    <property type="entry name" value="UbiB"/>
</dbReference>
<dbReference type="PANTHER" id="PTHR10566">
    <property type="entry name" value="CHAPERONE-ACTIVITY OF BC1 COMPLEX CABC1 -RELATED"/>
    <property type="match status" value="1"/>
</dbReference>
<dbReference type="InterPro" id="IPR011009">
    <property type="entry name" value="Kinase-like_dom_sf"/>
</dbReference>
<comment type="similarity">
    <text evidence="2">Belongs to the protein kinase superfamily. ADCK protein kinase family.</text>
</comment>
<dbReference type="SUPFAM" id="SSF56112">
    <property type="entry name" value="Protein kinase-like (PK-like)"/>
    <property type="match status" value="1"/>
</dbReference>
<evidence type="ECO:0000256" key="3">
    <source>
        <dbReference type="ARBA" id="ARBA00022475"/>
    </source>
</evidence>
<dbReference type="Proteomes" id="UP000246077">
    <property type="component" value="Unassembled WGS sequence"/>
</dbReference>
<keyword evidence="12" id="KW-1185">Reference proteome</keyword>
<evidence type="ECO:0000256" key="9">
    <source>
        <dbReference type="SAM" id="Phobius"/>
    </source>
</evidence>
<name>A0A317E506_9PROT</name>
<evidence type="ECO:0000313" key="11">
    <source>
        <dbReference type="EMBL" id="PWR20483.1"/>
    </source>
</evidence>
<dbReference type="RefSeq" id="WP_109921127.1">
    <property type="nucleotide sequence ID" value="NZ_QGLF01000003.1"/>
</dbReference>
<evidence type="ECO:0000259" key="10">
    <source>
        <dbReference type="Pfam" id="PF03109"/>
    </source>
</evidence>
<evidence type="ECO:0000256" key="5">
    <source>
        <dbReference type="ARBA" id="ARBA00022688"/>
    </source>
</evidence>
<evidence type="ECO:0000313" key="12">
    <source>
        <dbReference type="Proteomes" id="UP000246077"/>
    </source>
</evidence>
<dbReference type="OrthoDB" id="9795390at2"/>
<evidence type="ECO:0000256" key="4">
    <source>
        <dbReference type="ARBA" id="ARBA00022519"/>
    </source>
</evidence>
<comment type="caution">
    <text evidence="11">The sequence shown here is derived from an EMBL/GenBank/DDBJ whole genome shotgun (WGS) entry which is preliminary data.</text>
</comment>
<dbReference type="InterPro" id="IPR050154">
    <property type="entry name" value="UbiB_kinase"/>
</dbReference>
<dbReference type="PANTHER" id="PTHR10566:SF113">
    <property type="entry name" value="PROTEIN ACTIVITY OF BC1 COMPLEX KINASE 7, CHLOROPLASTIC"/>
    <property type="match status" value="1"/>
</dbReference>
<gene>
    <name evidence="11" type="primary">ubiB</name>
    <name evidence="11" type="ORF">DKG75_10765</name>
</gene>
<dbReference type="GO" id="GO:0006744">
    <property type="term" value="P:ubiquinone biosynthetic process"/>
    <property type="evidence" value="ECO:0007669"/>
    <property type="project" value="UniProtKB-UniPathway"/>
</dbReference>
<dbReference type="NCBIfam" id="TIGR01982">
    <property type="entry name" value="UbiB"/>
    <property type="match status" value="1"/>
</dbReference>
<keyword evidence="3" id="KW-1003">Cell membrane</keyword>
<feature type="transmembrane region" description="Helical" evidence="9">
    <location>
        <begin position="503"/>
        <end position="520"/>
    </location>
</feature>
<keyword evidence="8 9" id="KW-0472">Membrane</keyword>
<sequence>MFEALRHGFRLFRVARRLAVHDALFPADIEAELPAFARLGRRLMALQLLPRRRPELEGKSPGERLALALGSLGPTYIKLGQSLAARPDLVGEPVARALAQLQDRVPPFPAEEAKRIIEYELMHPLGEMFQSIDDVPVAAASIAQVHFAVTREGKAVAVKVLRPGIEAAFRRDLDALAWAAGFADRHIPPLKRLRPRDVVRTLAEVSFLEMDLRLEAAAASELALSLPGDGKVRAPAVDWTRTARRVLTVDRVTGLPIGDRAALVAAGHDPKALATRLMQSFLDQALGHGFFHADLHQGNLFVGEDGAIVVIDFGIMGRLSKAMRRFMAETLIGFITADYLRVARVHAEAGILPASKSVELFAQALRSIGEPILGKSTRDISIARLLQQLFMVTETFAMETQPDLLLLQKTMVVVEGVCGTLDPDMNIWEVSRPVVEKWLVATFSPEHRLLDAAEGAAGIMRRLPGLIDKLDRLGAQVTENGLRLHPETARAIAEGQAVTQRRLWWAVIALAAAVVVLAVFD</sequence>
<keyword evidence="5" id="KW-0831">Ubiquinone biosynthesis</keyword>
<evidence type="ECO:0000256" key="6">
    <source>
        <dbReference type="ARBA" id="ARBA00022692"/>
    </source>
</evidence>
<dbReference type="UniPathway" id="UPA00232"/>
<feature type="domain" description="ABC1 atypical kinase-like" evidence="10">
    <location>
        <begin position="100"/>
        <end position="345"/>
    </location>
</feature>
<protein>
    <submittedName>
        <fullName evidence="11">2-polyprenylphenol 6-hydroxylase</fullName>
    </submittedName>
</protein>
<accession>A0A317E506</accession>
<dbReference type="Pfam" id="PF03109">
    <property type="entry name" value="ABC1"/>
    <property type="match status" value="1"/>
</dbReference>
<keyword evidence="6 9" id="KW-0812">Transmembrane</keyword>
<dbReference type="AlphaFoldDB" id="A0A317E506"/>
<evidence type="ECO:0000256" key="1">
    <source>
        <dbReference type="ARBA" id="ARBA00005020"/>
    </source>
</evidence>